<dbReference type="AlphaFoldDB" id="A0A9P0EYJ8"/>
<dbReference type="EMBL" id="OU963863">
    <property type="protein sequence ID" value="CAH0384573.1"/>
    <property type="molecule type" value="Genomic_DNA"/>
</dbReference>
<dbReference type="Pfam" id="PF00089">
    <property type="entry name" value="Trypsin"/>
    <property type="match status" value="1"/>
</dbReference>
<evidence type="ECO:0000256" key="1">
    <source>
        <dbReference type="SAM" id="MobiDB-lite"/>
    </source>
</evidence>
<feature type="signal peptide" evidence="2">
    <location>
        <begin position="1"/>
        <end position="24"/>
    </location>
</feature>
<feature type="region of interest" description="Disordered" evidence="1">
    <location>
        <begin position="614"/>
        <end position="670"/>
    </location>
</feature>
<feature type="region of interest" description="Disordered" evidence="1">
    <location>
        <begin position="94"/>
        <end position="301"/>
    </location>
</feature>
<proteinExistence type="predicted"/>
<feature type="compositionally biased region" description="Polar residues" evidence="1">
    <location>
        <begin position="135"/>
        <end position="161"/>
    </location>
</feature>
<feature type="region of interest" description="Disordered" evidence="1">
    <location>
        <begin position="360"/>
        <end position="395"/>
    </location>
</feature>
<dbReference type="InterPro" id="IPR043504">
    <property type="entry name" value="Peptidase_S1_PA_chymotrypsin"/>
</dbReference>
<sequence>MSVVSVRSPLTWLSFAVCLFRAAALPVVDPGLFVISGVMTCGGGNGYCLLGLDCTLDADFLPDPQGHCEGLKNAFTPSAYFSCCKANDMRPTGPWTHPTTTDGPKTPKPTPTNASYTQINSTPVSTTPLALGGNATENTNPPESTHTAANTQTTSLPTTESPGAPATRQGEDITEMTSDATEQSTFEGEFSYPPLRENSIDMEDREGSGSRKTGGMSEGTTTKVTISMHEPDLTTSPRTDVPEETYVDDDVDGQGPEEMPEEQDTLLFDQDEEQENEEGEEEDEQEEDLFHREEPARRPEVNEIEKEILKVRPDMSEVRPGVSKGQEILRIHGPNDIWPEMVRPSTGMTEYHPVQTQVHPQAGARPMVQKDQTRPETPEKEMLPVVTQSPPKTTHIRPLMTENRVSNDSEINIVRIRPTMTEVRPETDDSEVYGTRIDLPKKDLVEADLIDEYAEENEYEMDLVSPERPSMIEIPYSTQGPKETSTHSTTNLISGHKTRIGYPMEHPMEHPIIGHPMEHPIIGHPNGDPMHQQDLQRYPVKSKIGHPMGGHPSGNPIHQQDMQKYPINGPESGIVYPMIHSTGGHPTGDLIHQQDMHKYPLNGHESGEGYPIGHPMGGHPTGDPTHQQDSQRYPMVNGSSHRPVESPVYHESPDRLHSANPMGGHLSLTGDSHLDGGGYPTVKGQPEAPDYHELTPDHERPMATMVPGHSSTSETPPESSTEDLAVSKTYLNYIRDKINTTIAEISTSLNNRFPGLRPGIISNTISDVVTATQRPFVQAQSPVLGDGSGELFNRDNASAGAFARPRNCDMVRDVEWRFQEDGQTMCYGILIDAVRILTSASCVLKLFESNMAGVSAISNRGNNHSINGVTVHENFQAVSNPQAMNKNDLGIVTLKATVPYNDQCIPKLPFKGQILRNMKCSSTHNEEESEYKTKPMFSRYSSNYVNRDSPLCSHSLSTFEVNRTPYLTLACQNAVTADTRKISQDTSGSGVMCDGILAGIELSSGLGAKAYTPLSMYVDWINKNIKGPSISQRFRVGYYNFKK</sequence>
<feature type="compositionally biased region" description="Polar residues" evidence="1">
    <location>
        <begin position="175"/>
        <end position="186"/>
    </location>
</feature>
<feature type="domain" description="Peptidase S1" evidence="3">
    <location>
        <begin position="783"/>
        <end position="1026"/>
    </location>
</feature>
<feature type="compositionally biased region" description="Acidic residues" evidence="1">
    <location>
        <begin position="258"/>
        <end position="287"/>
    </location>
</feature>
<evidence type="ECO:0000313" key="4">
    <source>
        <dbReference type="EMBL" id="CAH0384573.1"/>
    </source>
</evidence>
<name>A0A9P0EYJ8_BEMTA</name>
<dbReference type="InterPro" id="IPR001254">
    <property type="entry name" value="Trypsin_dom"/>
</dbReference>
<accession>A0A9P0EYJ8</accession>
<organism evidence="4 5">
    <name type="scientific">Bemisia tabaci</name>
    <name type="common">Sweetpotato whitefly</name>
    <name type="synonym">Aleurodes tabaci</name>
    <dbReference type="NCBI Taxonomy" id="7038"/>
    <lineage>
        <taxon>Eukaryota</taxon>
        <taxon>Metazoa</taxon>
        <taxon>Ecdysozoa</taxon>
        <taxon>Arthropoda</taxon>
        <taxon>Hexapoda</taxon>
        <taxon>Insecta</taxon>
        <taxon>Pterygota</taxon>
        <taxon>Neoptera</taxon>
        <taxon>Paraneoptera</taxon>
        <taxon>Hemiptera</taxon>
        <taxon>Sternorrhyncha</taxon>
        <taxon>Aleyrodoidea</taxon>
        <taxon>Aleyrodidae</taxon>
        <taxon>Aleyrodinae</taxon>
        <taxon>Bemisia</taxon>
    </lineage>
</organism>
<gene>
    <name evidence="4" type="ORF">BEMITA_LOCUS3883</name>
</gene>
<dbReference type="PROSITE" id="PS50240">
    <property type="entry name" value="TRYPSIN_DOM"/>
    <property type="match status" value="1"/>
</dbReference>
<dbReference type="GO" id="GO:0006508">
    <property type="term" value="P:proteolysis"/>
    <property type="evidence" value="ECO:0007669"/>
    <property type="project" value="InterPro"/>
</dbReference>
<dbReference type="Gene3D" id="2.40.10.10">
    <property type="entry name" value="Trypsin-like serine proteases"/>
    <property type="match status" value="1"/>
</dbReference>
<keyword evidence="5" id="KW-1185">Reference proteome</keyword>
<feature type="compositionally biased region" description="Polar residues" evidence="1">
    <location>
        <begin position="113"/>
        <end position="128"/>
    </location>
</feature>
<reference evidence="4" key="1">
    <citation type="submission" date="2021-12" db="EMBL/GenBank/DDBJ databases">
        <authorList>
            <person name="King R."/>
        </authorList>
    </citation>
    <scope>NUCLEOTIDE SEQUENCE</scope>
</reference>
<evidence type="ECO:0000313" key="5">
    <source>
        <dbReference type="Proteomes" id="UP001152759"/>
    </source>
</evidence>
<dbReference type="InterPro" id="IPR009003">
    <property type="entry name" value="Peptidase_S1_PA"/>
</dbReference>
<dbReference type="Proteomes" id="UP001152759">
    <property type="component" value="Chromosome 2"/>
</dbReference>
<feature type="chain" id="PRO_5040224491" description="Peptidase S1 domain-containing protein" evidence="2">
    <location>
        <begin position="25"/>
        <end position="1043"/>
    </location>
</feature>
<dbReference type="GO" id="GO:0004252">
    <property type="term" value="F:serine-type endopeptidase activity"/>
    <property type="evidence" value="ECO:0007669"/>
    <property type="project" value="InterPro"/>
</dbReference>
<dbReference type="SUPFAM" id="SSF50494">
    <property type="entry name" value="Trypsin-like serine proteases"/>
    <property type="match status" value="1"/>
</dbReference>
<evidence type="ECO:0000256" key="2">
    <source>
        <dbReference type="SAM" id="SignalP"/>
    </source>
</evidence>
<feature type="compositionally biased region" description="Basic and acidic residues" evidence="1">
    <location>
        <begin position="371"/>
        <end position="382"/>
    </location>
</feature>
<keyword evidence="2" id="KW-0732">Signal</keyword>
<protein>
    <recommendedName>
        <fullName evidence="3">Peptidase S1 domain-containing protein</fullName>
    </recommendedName>
</protein>
<feature type="compositionally biased region" description="Basic and acidic residues" evidence="1">
    <location>
        <begin position="288"/>
        <end position="301"/>
    </location>
</feature>
<feature type="compositionally biased region" description="Acidic residues" evidence="1">
    <location>
        <begin position="242"/>
        <end position="252"/>
    </location>
</feature>
<evidence type="ECO:0000259" key="3">
    <source>
        <dbReference type="PROSITE" id="PS50240"/>
    </source>
</evidence>